<dbReference type="InterPro" id="IPR000834">
    <property type="entry name" value="Peptidase_M14"/>
</dbReference>
<keyword evidence="3" id="KW-0645">Protease</keyword>
<dbReference type="Pfam" id="PF00629">
    <property type="entry name" value="MAM"/>
    <property type="match status" value="1"/>
</dbReference>
<dbReference type="SMART" id="SM00137">
    <property type="entry name" value="MAM"/>
    <property type="match status" value="1"/>
</dbReference>
<evidence type="ECO:0000256" key="1">
    <source>
        <dbReference type="ARBA" id="ARBA00001947"/>
    </source>
</evidence>
<comment type="caution">
    <text evidence="13">The sequence shown here is derived from an EMBL/GenBank/DDBJ whole genome shotgun (WGS) entry which is preliminary data.</text>
</comment>
<evidence type="ECO:0000313" key="14">
    <source>
        <dbReference type="Proteomes" id="UP001596043"/>
    </source>
</evidence>
<dbReference type="PANTHER" id="PTHR11705:SF143">
    <property type="entry name" value="SLL0236 PROTEIN"/>
    <property type="match status" value="1"/>
</dbReference>
<dbReference type="Proteomes" id="UP001596043">
    <property type="component" value="Unassembled WGS sequence"/>
</dbReference>
<dbReference type="CDD" id="cd03859">
    <property type="entry name" value="M14_CPT"/>
    <property type="match status" value="1"/>
</dbReference>
<accession>A0ABV9HSH7</accession>
<keyword evidence="14" id="KW-1185">Reference proteome</keyword>
<dbReference type="InterPro" id="IPR000998">
    <property type="entry name" value="MAM_dom"/>
</dbReference>
<gene>
    <name evidence="13" type="ORF">ACFO3O_04255</name>
</gene>
<dbReference type="Pfam" id="PF20773">
    <property type="entry name" value="InhA-like_MAM"/>
    <property type="match status" value="1"/>
</dbReference>
<keyword evidence="5" id="KW-0378">Hydrolase</keyword>
<evidence type="ECO:0000256" key="9">
    <source>
        <dbReference type="SAM" id="MobiDB-lite"/>
    </source>
</evidence>
<proteinExistence type="inferred from homology"/>
<name>A0ABV9HSH7_9FLAO</name>
<evidence type="ECO:0000256" key="6">
    <source>
        <dbReference type="ARBA" id="ARBA00022833"/>
    </source>
</evidence>
<dbReference type="SUPFAM" id="SSF53187">
    <property type="entry name" value="Zn-dependent exopeptidases"/>
    <property type="match status" value="1"/>
</dbReference>
<evidence type="ECO:0000259" key="12">
    <source>
        <dbReference type="PROSITE" id="PS52035"/>
    </source>
</evidence>
<evidence type="ECO:0000256" key="7">
    <source>
        <dbReference type="ARBA" id="ARBA00023049"/>
    </source>
</evidence>
<dbReference type="RefSeq" id="WP_379977293.1">
    <property type="nucleotide sequence ID" value="NZ_JBHSFV010000002.1"/>
</dbReference>
<keyword evidence="4 10" id="KW-0732">Signal</keyword>
<evidence type="ECO:0000256" key="5">
    <source>
        <dbReference type="ARBA" id="ARBA00022801"/>
    </source>
</evidence>
<keyword evidence="7" id="KW-0482">Metalloprotease</keyword>
<keyword evidence="6" id="KW-0862">Zinc</keyword>
<dbReference type="InterPro" id="IPR026444">
    <property type="entry name" value="Secre_tail"/>
</dbReference>
<comment type="caution">
    <text evidence="8">Lacks conserved residue(s) required for the propagation of feature annotation.</text>
</comment>
<evidence type="ECO:0000256" key="10">
    <source>
        <dbReference type="SAM" id="SignalP"/>
    </source>
</evidence>
<feature type="domain" description="MAM" evidence="11">
    <location>
        <begin position="865"/>
        <end position="1038"/>
    </location>
</feature>
<dbReference type="NCBIfam" id="TIGR04183">
    <property type="entry name" value="Por_Secre_tail"/>
    <property type="match status" value="1"/>
</dbReference>
<dbReference type="SMART" id="SM00631">
    <property type="entry name" value="Zn_pept"/>
    <property type="match status" value="1"/>
</dbReference>
<evidence type="ECO:0000256" key="8">
    <source>
        <dbReference type="PROSITE-ProRule" id="PRU01379"/>
    </source>
</evidence>
<evidence type="ECO:0000256" key="2">
    <source>
        <dbReference type="ARBA" id="ARBA00005988"/>
    </source>
</evidence>
<organism evidence="13 14">
    <name type="scientific">Dokdonia ponticola</name>
    <dbReference type="NCBI Taxonomy" id="2041041"/>
    <lineage>
        <taxon>Bacteria</taxon>
        <taxon>Pseudomonadati</taxon>
        <taxon>Bacteroidota</taxon>
        <taxon>Flavobacteriia</taxon>
        <taxon>Flavobacteriales</taxon>
        <taxon>Flavobacteriaceae</taxon>
        <taxon>Dokdonia</taxon>
    </lineage>
</organism>
<dbReference type="PROSITE" id="PS50060">
    <property type="entry name" value="MAM_2"/>
    <property type="match status" value="1"/>
</dbReference>
<feature type="region of interest" description="Disordered" evidence="9">
    <location>
        <begin position="475"/>
        <end position="494"/>
    </location>
</feature>
<dbReference type="PROSITE" id="PS52035">
    <property type="entry name" value="PEPTIDASE_M14"/>
    <property type="match status" value="1"/>
</dbReference>
<keyword evidence="13" id="KW-0121">Carboxypeptidase</keyword>
<dbReference type="SUPFAM" id="SSF49899">
    <property type="entry name" value="Concanavalin A-like lectins/glucanases"/>
    <property type="match status" value="1"/>
</dbReference>
<dbReference type="Pfam" id="PF18962">
    <property type="entry name" value="Por_Secre_tail"/>
    <property type="match status" value="1"/>
</dbReference>
<dbReference type="Gene3D" id="3.40.630.10">
    <property type="entry name" value="Zn peptidases"/>
    <property type="match status" value="1"/>
</dbReference>
<evidence type="ECO:0000313" key="13">
    <source>
        <dbReference type="EMBL" id="MFC4633104.1"/>
    </source>
</evidence>
<dbReference type="PANTHER" id="PTHR11705">
    <property type="entry name" value="PROTEASE FAMILY M14 CARBOXYPEPTIDASE A,B"/>
    <property type="match status" value="1"/>
</dbReference>
<comment type="cofactor">
    <cofactor evidence="1">
        <name>Zn(2+)</name>
        <dbReference type="ChEBI" id="CHEBI:29105"/>
    </cofactor>
</comment>
<dbReference type="InterPro" id="IPR033810">
    <property type="entry name" value="Carboxypeptidase_T"/>
</dbReference>
<evidence type="ECO:0000259" key="11">
    <source>
        <dbReference type="PROSITE" id="PS50060"/>
    </source>
</evidence>
<sequence length="1676" mass="181486">MKKTTLRRTALACALSLCAFTGLFAQDVNTSEIGTAKRILLTAPSMDQLHTIQDAGLDLHCGAKFEGDDLRLDLQFPEVQILDELGVSYQVIEDNLTQFYVDRYESTREEGEAFLREIKERSLAERAHRASLSTGDTTIESFIQREECQEIDWVSQNFRLGGFLDPSGTPFGGCLTVDEMIIELDRMRTLYPNLISMRQDASPTGQQTNGNTTGPTSADFDPQTIWYVRISDNPDMDELNEPETLITGMTHAREVNSMMNVIYYMWWVLENYELDPTIKNMVDNQELYFIPVVNPDGVKWNEVIAPQGGGLQRKNLRPGVNDTGSTTCTNPNNQSACNALRGVDLNRNSSYYWGFDNSGSSPTQSSDVYRGPFPASEPETQILADFIETREFKYAINHHSGINSIVTSSYNGNPNAAPSNREDEYQKLMHDATRFNRYIHGSAPNTLTAANGDTNDYMLGGPDVTYTTFIDADGDNQGSAGSNQSYTSSGSGKNIITFSPENGDDFWPTTTDIIKISKRAVRMNLLTCLYAGKYARLHDFTTTNVTSTTPQIDFEVEYLGQTASDLTLTVTPISSNITGVTQPTVGALNGMNILEQRATSATLTLDAGIAANDPIEYQVTLSNDTYIIYQVNYIKYYTPSIAVNADGFSNWTASGTANTWAGTTDGYNGSTNAITSTPSPPYGNNVLSFVTLDTPVDLSTANSAVVHFNAKWDIERNFDLAQFEASIDGGSTWIALCGKYTKVPSGEQGNFHLNKSSANQIHQETNGTLIYDGDLVLDPNVVNTATAADDVDKWVLEEFLLDATNNDGIVGNSNVLFRFRFDTDSTNRADGYDTNFEGFTFDNFQISTLDQTDRCVGEVVNVFPNTQDFEGVLGYFMQSNADDGDWLLDTGGTPTGGTGPTAGTNGDTYLYIEASAPGTTAGGINQGNTAILNSSCIDLSASSSASLDFDYHMQITGGFTTVPTLNVQVSQDNGNSWVNATAEISGTASSAWMSRSVDLSTYTGGIIRIRFVGMTGVGSFQGDIAIDNVVLNASTTDYIFDAGSWTPADPSGIAKNVDNIQVLSGAPILTADTDINNISIDAGATLGLGTTSIELSGDITNLGTLDADQAEIIAFKKDGTDQSLSGNTFEVARLTINNSAAISVDTGVRINELLTLTDGELITNNNLTLASNATQSAMIDQVVAGSITGNVTIERFVPARRAFRFVTSPVTTTTTIRENWQENGATTAGFGTHITGSTTGANGFDTTPSGNPSLFTYDNSAATPALTPIDNTDVNTLTAGDAYLLFVRGDRTIDVTSNSATPTDTRLRATGTIVTGTTTITGADINHNAGNFNLIGNPYQATVEMNTILGDATNLNTNQYYVWDATLGARGAYVTVLLDGTGSTNGAGSDANHFLQPWQSAFVTTASTVGDNSTSVSFRESDKTVGEDTMIFLTENDPIANNAHIVGQLFRTEAFNAGEKLQDNFVLLFSPTFSNQITLEDAQKFFNIDENMAISNGDNTLSVERRAMPTTTDEISLFNNTYRTDAYTLRIEQSGLEEVTAYLEDTFTGEFHELEDGENFIAFTVDTANEASSASNRFKIVFEESALNVDEAFIDDVTMFPNPVEGDQLLITSSVLRGQDVTLKINNLLGQSIYNQERSFNGDTLEVSSLSTLSNGIYFVTITTTSGSITKRLIKK</sequence>
<feature type="compositionally biased region" description="Polar residues" evidence="9">
    <location>
        <begin position="476"/>
        <end position="494"/>
    </location>
</feature>
<dbReference type="InterPro" id="IPR013320">
    <property type="entry name" value="ConA-like_dom_sf"/>
</dbReference>
<dbReference type="Pfam" id="PF00246">
    <property type="entry name" value="Peptidase_M14"/>
    <property type="match status" value="1"/>
</dbReference>
<dbReference type="NCBIfam" id="NF038128">
    <property type="entry name" value="choice_anch_J"/>
    <property type="match status" value="1"/>
</dbReference>
<dbReference type="GO" id="GO:0004180">
    <property type="term" value="F:carboxypeptidase activity"/>
    <property type="evidence" value="ECO:0007669"/>
    <property type="project" value="UniProtKB-KW"/>
</dbReference>
<protein>
    <submittedName>
        <fullName evidence="13">M14 family zinc carboxypeptidase</fullName>
    </submittedName>
</protein>
<feature type="domain" description="Peptidase M14" evidence="12">
    <location>
        <begin position="173"/>
        <end position="535"/>
    </location>
</feature>
<evidence type="ECO:0000256" key="4">
    <source>
        <dbReference type="ARBA" id="ARBA00022729"/>
    </source>
</evidence>
<evidence type="ECO:0000256" key="3">
    <source>
        <dbReference type="ARBA" id="ARBA00022670"/>
    </source>
</evidence>
<feature type="signal peptide" evidence="10">
    <location>
        <begin position="1"/>
        <end position="25"/>
    </location>
</feature>
<comment type="similarity">
    <text evidence="2 8">Belongs to the peptidase M14 family.</text>
</comment>
<reference evidence="14" key="1">
    <citation type="journal article" date="2019" name="Int. J. Syst. Evol. Microbiol.">
        <title>The Global Catalogue of Microorganisms (GCM) 10K type strain sequencing project: providing services to taxonomists for standard genome sequencing and annotation.</title>
        <authorList>
            <consortium name="The Broad Institute Genomics Platform"/>
            <consortium name="The Broad Institute Genome Sequencing Center for Infectious Disease"/>
            <person name="Wu L."/>
            <person name="Ma J."/>
        </authorList>
    </citation>
    <scope>NUCLEOTIDE SEQUENCE [LARGE SCALE GENOMIC DNA]</scope>
    <source>
        <strain evidence="14">YJ-61-S</strain>
    </source>
</reference>
<feature type="chain" id="PRO_5046517172" evidence="10">
    <location>
        <begin position="26"/>
        <end position="1676"/>
    </location>
</feature>
<dbReference type="EMBL" id="JBHSFV010000002">
    <property type="protein sequence ID" value="MFC4633104.1"/>
    <property type="molecule type" value="Genomic_DNA"/>
</dbReference>
<dbReference type="Gene3D" id="2.60.120.200">
    <property type="match status" value="1"/>
</dbReference>